<organism evidence="2 3">
    <name type="scientific">Sorghum bicolor</name>
    <name type="common">Sorghum</name>
    <name type="synonym">Sorghum vulgare</name>
    <dbReference type="NCBI Taxonomy" id="4558"/>
    <lineage>
        <taxon>Eukaryota</taxon>
        <taxon>Viridiplantae</taxon>
        <taxon>Streptophyta</taxon>
        <taxon>Embryophyta</taxon>
        <taxon>Tracheophyta</taxon>
        <taxon>Spermatophyta</taxon>
        <taxon>Magnoliopsida</taxon>
        <taxon>Liliopsida</taxon>
        <taxon>Poales</taxon>
        <taxon>Poaceae</taxon>
        <taxon>PACMAD clade</taxon>
        <taxon>Panicoideae</taxon>
        <taxon>Andropogonodae</taxon>
        <taxon>Andropogoneae</taxon>
        <taxon>Sorghinae</taxon>
        <taxon>Sorghum</taxon>
    </lineage>
</organism>
<gene>
    <name evidence="2" type="ORF">SORBI_3004G291800</name>
</gene>
<accession>A0A194YS52</accession>
<dbReference type="InParanoid" id="A0A194YS52"/>
<name>A0A194YS52_SORBI</name>
<reference evidence="2 3" key="1">
    <citation type="journal article" date="2009" name="Nature">
        <title>The Sorghum bicolor genome and the diversification of grasses.</title>
        <authorList>
            <person name="Paterson A.H."/>
            <person name="Bowers J.E."/>
            <person name="Bruggmann R."/>
            <person name="Dubchak I."/>
            <person name="Grimwood J."/>
            <person name="Gundlach H."/>
            <person name="Haberer G."/>
            <person name="Hellsten U."/>
            <person name="Mitros T."/>
            <person name="Poliakov A."/>
            <person name="Schmutz J."/>
            <person name="Spannagl M."/>
            <person name="Tang H."/>
            <person name="Wang X."/>
            <person name="Wicker T."/>
            <person name="Bharti A.K."/>
            <person name="Chapman J."/>
            <person name="Feltus F.A."/>
            <person name="Gowik U."/>
            <person name="Grigoriev I.V."/>
            <person name="Lyons E."/>
            <person name="Maher C.A."/>
            <person name="Martis M."/>
            <person name="Narechania A."/>
            <person name="Otillar R.P."/>
            <person name="Penning B.W."/>
            <person name="Salamov A.A."/>
            <person name="Wang Y."/>
            <person name="Zhang L."/>
            <person name="Carpita N.C."/>
            <person name="Freeling M."/>
            <person name="Gingle A.R."/>
            <person name="Hash C.T."/>
            <person name="Keller B."/>
            <person name="Klein P."/>
            <person name="Kresovich S."/>
            <person name="McCann M.C."/>
            <person name="Ming R."/>
            <person name="Peterson D.G."/>
            <person name="Mehboob-ur-Rahman"/>
            <person name="Ware D."/>
            <person name="Westhoff P."/>
            <person name="Mayer K.F."/>
            <person name="Messing J."/>
            <person name="Rokhsar D.S."/>
        </authorList>
    </citation>
    <scope>NUCLEOTIDE SEQUENCE [LARGE SCALE GENOMIC DNA]</scope>
    <source>
        <strain evidence="3">cv. BTx623</strain>
    </source>
</reference>
<dbReference type="Gramene" id="KXG31068">
    <property type="protein sequence ID" value="KXG31068"/>
    <property type="gene ID" value="SORBI_3004G291800"/>
</dbReference>
<proteinExistence type="predicted"/>
<reference evidence="3" key="2">
    <citation type="journal article" date="2018" name="Plant J.">
        <title>The Sorghum bicolor reference genome: improved assembly, gene annotations, a transcriptome atlas, and signatures of genome organization.</title>
        <authorList>
            <person name="McCormick R.F."/>
            <person name="Truong S.K."/>
            <person name="Sreedasyam A."/>
            <person name="Jenkins J."/>
            <person name="Shu S."/>
            <person name="Sims D."/>
            <person name="Kennedy M."/>
            <person name="Amirebrahimi M."/>
            <person name="Weers B.D."/>
            <person name="McKinley B."/>
            <person name="Mattison A."/>
            <person name="Morishige D.T."/>
            <person name="Grimwood J."/>
            <person name="Schmutz J."/>
            <person name="Mullet J.E."/>
        </authorList>
    </citation>
    <scope>NUCLEOTIDE SEQUENCE [LARGE SCALE GENOMIC DNA]</scope>
    <source>
        <strain evidence="3">cv. BTx623</strain>
    </source>
</reference>
<feature type="compositionally biased region" description="Polar residues" evidence="1">
    <location>
        <begin position="7"/>
        <end position="16"/>
    </location>
</feature>
<evidence type="ECO:0000256" key="1">
    <source>
        <dbReference type="SAM" id="MobiDB-lite"/>
    </source>
</evidence>
<sequence length="147" mass="16601">MFVSGLFPSSPSNESRQPPRVCTGGAARDRRCRRLAARRCPFSAAMRGGRRRREVGGTPVAISKARSRGTVVNSREFFFDDNLSLLSVEPFFPLMLGATDRNFPLLDRLSSKKNSYISWGHRMVILKGKYFFAYVAHDEIDFSYNGI</sequence>
<dbReference type="Proteomes" id="UP000000768">
    <property type="component" value="Chromosome 4"/>
</dbReference>
<evidence type="ECO:0000313" key="2">
    <source>
        <dbReference type="EMBL" id="KXG31068.1"/>
    </source>
</evidence>
<evidence type="ECO:0000313" key="3">
    <source>
        <dbReference type="Proteomes" id="UP000000768"/>
    </source>
</evidence>
<keyword evidence="3" id="KW-1185">Reference proteome</keyword>
<dbReference type="AlphaFoldDB" id="A0A194YS52"/>
<feature type="region of interest" description="Disordered" evidence="1">
    <location>
        <begin position="1"/>
        <end position="25"/>
    </location>
</feature>
<dbReference type="EMBL" id="CM000763">
    <property type="protein sequence ID" value="KXG31068.1"/>
    <property type="molecule type" value="Genomic_DNA"/>
</dbReference>
<protein>
    <submittedName>
        <fullName evidence="2">Uncharacterized protein</fullName>
    </submittedName>
</protein>